<keyword evidence="4" id="KW-1185">Reference proteome</keyword>
<feature type="compositionally biased region" description="Low complexity" evidence="1">
    <location>
        <begin position="111"/>
        <end position="120"/>
    </location>
</feature>
<feature type="domain" description="Phasin" evidence="2">
    <location>
        <begin position="14"/>
        <end position="103"/>
    </location>
</feature>
<reference evidence="4" key="1">
    <citation type="submission" date="2017-06" db="EMBL/GenBank/DDBJ databases">
        <authorList>
            <person name="Varghese N."/>
            <person name="Submissions S."/>
        </authorList>
    </citation>
    <scope>NUCLEOTIDE SEQUENCE [LARGE SCALE GENOMIC DNA]</scope>
    <source>
        <strain evidence="4">DSM 137</strain>
    </source>
</reference>
<dbReference type="AlphaFoldDB" id="A0A212RKW9"/>
<dbReference type="InterPro" id="IPR018968">
    <property type="entry name" value="Phasin"/>
</dbReference>
<accession>A0A212RKW9</accession>
<feature type="region of interest" description="Disordered" evidence="1">
    <location>
        <begin position="111"/>
        <end position="130"/>
    </location>
</feature>
<protein>
    <submittedName>
        <fullName evidence="3">Phasin protein</fullName>
    </submittedName>
</protein>
<dbReference type="Proteomes" id="UP000198418">
    <property type="component" value="Unassembled WGS sequence"/>
</dbReference>
<sequence>MASPQQQPMEHTAVSSFRTFFGSVTSVGRKAQEIAGEFAKMSEENIGAGTKAAERLRNAQSLQEVTTIQSELLKESYEATTNHYRKIAELAISTPQELAQSAREFASTFAQAGQEGAQQASDLTRKMGGHAADVVEKTAETAQSAVRGGRG</sequence>
<organism evidence="3 4">
    <name type="scientific">Rhodoblastus acidophilus</name>
    <name type="common">Rhodopseudomonas acidophila</name>
    <dbReference type="NCBI Taxonomy" id="1074"/>
    <lineage>
        <taxon>Bacteria</taxon>
        <taxon>Pseudomonadati</taxon>
        <taxon>Pseudomonadota</taxon>
        <taxon>Alphaproteobacteria</taxon>
        <taxon>Hyphomicrobiales</taxon>
        <taxon>Rhodoblastaceae</taxon>
        <taxon>Rhodoblastus</taxon>
    </lineage>
</organism>
<dbReference type="EMBL" id="FYDG01000005">
    <property type="protein sequence ID" value="SNB72961.1"/>
    <property type="molecule type" value="Genomic_DNA"/>
</dbReference>
<dbReference type="Pfam" id="PF09361">
    <property type="entry name" value="Phasin_2"/>
    <property type="match status" value="1"/>
</dbReference>
<gene>
    <name evidence="3" type="ORF">SAMN06265338_10540</name>
</gene>
<evidence type="ECO:0000259" key="2">
    <source>
        <dbReference type="Pfam" id="PF09361"/>
    </source>
</evidence>
<evidence type="ECO:0000313" key="3">
    <source>
        <dbReference type="EMBL" id="SNB72961.1"/>
    </source>
</evidence>
<name>A0A212RKW9_RHOAC</name>
<evidence type="ECO:0000313" key="4">
    <source>
        <dbReference type="Proteomes" id="UP000198418"/>
    </source>
</evidence>
<proteinExistence type="predicted"/>
<evidence type="ECO:0000256" key="1">
    <source>
        <dbReference type="SAM" id="MobiDB-lite"/>
    </source>
</evidence>